<evidence type="ECO:0000313" key="1">
    <source>
        <dbReference type="EMBL" id="POW02585.1"/>
    </source>
</evidence>
<dbReference type="VEuPathDB" id="FungiDB:PSHT_14946"/>
<dbReference type="PANTHER" id="PTHR33129">
    <property type="entry name" value="PROTEIN KINASE DOMAIN-CONTAINING PROTEIN-RELATED"/>
    <property type="match status" value="1"/>
</dbReference>
<keyword evidence="2" id="KW-1185">Reference proteome</keyword>
<name>A0A2S4UZG2_9BASI</name>
<dbReference type="EMBL" id="PKSL01000140">
    <property type="protein sequence ID" value="POW02585.1"/>
    <property type="molecule type" value="Genomic_DNA"/>
</dbReference>
<dbReference type="Proteomes" id="UP000239156">
    <property type="component" value="Unassembled WGS sequence"/>
</dbReference>
<dbReference type="VEuPathDB" id="FungiDB:PSTT_11683"/>
<organism evidence="1 2">
    <name type="scientific">Puccinia striiformis</name>
    <dbReference type="NCBI Taxonomy" id="27350"/>
    <lineage>
        <taxon>Eukaryota</taxon>
        <taxon>Fungi</taxon>
        <taxon>Dikarya</taxon>
        <taxon>Basidiomycota</taxon>
        <taxon>Pucciniomycotina</taxon>
        <taxon>Pucciniomycetes</taxon>
        <taxon>Pucciniales</taxon>
        <taxon>Pucciniaceae</taxon>
        <taxon>Puccinia</taxon>
    </lineage>
</organism>
<gene>
    <name evidence="1" type="ORF">PSTT_11683</name>
</gene>
<proteinExistence type="predicted"/>
<accession>A0A2S4UZG2</accession>
<evidence type="ECO:0000313" key="2">
    <source>
        <dbReference type="Proteomes" id="UP000239156"/>
    </source>
</evidence>
<dbReference type="InterPro" id="IPR052980">
    <property type="entry name" value="Crinkler_effector"/>
</dbReference>
<dbReference type="VEuPathDB" id="FungiDB:PSHT_14945"/>
<comment type="caution">
    <text evidence="1">The sequence shown here is derived from an EMBL/GenBank/DDBJ whole genome shotgun (WGS) entry which is preliminary data.</text>
</comment>
<sequence>MQEKHIPIHCQLLSHQKNLEKTWPSAPATREVDEIIGQSPVTEDPEVPDSIEDYEKVEQNFSRESKVHAKELKEALKSIAGMNQCDFFDPIKEFAPSGQRIDHNDWINWLYEEVEYSNVDHNAGAGDEEEADEVVEVEQQWFPFKNKMNIDVTNQYNLEEYEWEKVKQLCDFLKLLLDTTNTIIPEKTVTLGLAASMYTMLIKELNDVKMSYDAQELIPAATVMINKLTGYFEAAMNKPVYLCSSILILESKQMCSMWLSTVTSTGTYTKSVHTHTLNMVPTRIWLSFKNVCLRVETEELEYVNDLAQAAQKKFAALSSSYPSDITLHTTQQAEALDSRSTLAEIATLLTPCGDRKTPLIVKVKPNVAPETPVPVHGIPRRIYLYFKKCDVDVPTTALETVEDLARAARIEFPPLHDFYTADISLHTSADAEALNPGSKLAAIAEQLSLCGDRKTPLIVQVKPNVAPETPVPVHGIPARICLYFKEHHASVPTTALETVEDLARAAKIEFPPLQNSYTADISLHTSADVEALNPGSKLAAIAEQLPPCGDSKSPLIVKVKPNVGEPIVRFWMNLPEAILVGEGEGKYLELRNSHVLGDRRLGQRLLVRPIYEELCEHFERHRDKSRWAVTGSPGIGKTFFSAYYLWIAARAKKTVLWQPFSSSPSDPDTYLMTSGGVESLIDGSLECRKARANPKTVYIVDGRAPRECEGWTLLVTSPQEVHYKHMIQAPASALLYMAPWSYGELQRCKAILCPDEEKLPTTLMNNLFDWYGGVPRYVIQKVSEEYANGTALAAINKGSIRKIIQAHQDGNREGEHSHRVLHLCRHPNGNLNQFHVAWASLEVENAVVTKYEQEIRTEWKNFLQTSDELACGNLRGLLFKPYAQTVLQDGGKFKVRRLCEDHPSDQNVEVTFREAKLKHF</sequence>
<dbReference type="AlphaFoldDB" id="A0A2S4UZG2"/>
<dbReference type="PANTHER" id="PTHR33129:SF1">
    <property type="entry name" value="ATP-BINDING PROTEIN"/>
    <property type="match status" value="1"/>
</dbReference>
<reference evidence="1" key="1">
    <citation type="submission" date="2017-12" db="EMBL/GenBank/DDBJ databases">
        <title>Gene loss provides genomic basis for host adaptation in cereal stripe rust fungi.</title>
        <authorList>
            <person name="Xia C."/>
        </authorList>
    </citation>
    <scope>NUCLEOTIDE SEQUENCE [LARGE SCALE GENOMIC DNA]</scope>
    <source>
        <strain evidence="1">93-210</strain>
    </source>
</reference>
<protein>
    <submittedName>
        <fullName evidence="1">Uncharacterized protein</fullName>
    </submittedName>
</protein>